<protein>
    <submittedName>
        <fullName evidence="2">Uncharacterized protein</fullName>
    </submittedName>
</protein>
<gene>
    <name evidence="2" type="ORF">SPSIL_009000</name>
</gene>
<organism evidence="2 3">
    <name type="scientific">Sporomusa silvacetica DSM 10669</name>
    <dbReference type="NCBI Taxonomy" id="1123289"/>
    <lineage>
        <taxon>Bacteria</taxon>
        <taxon>Bacillati</taxon>
        <taxon>Bacillota</taxon>
        <taxon>Negativicutes</taxon>
        <taxon>Selenomonadales</taxon>
        <taxon>Sporomusaceae</taxon>
        <taxon>Sporomusa</taxon>
    </lineage>
</organism>
<reference evidence="2" key="1">
    <citation type="submission" date="2024-05" db="EMBL/GenBank/DDBJ databases">
        <title>Isolation and characterization of Sporomusa carbonis sp. nov., a carboxydotrophic hydrogenogen in the genus of Sporomusa isolated from a charcoal burning pile.</title>
        <authorList>
            <person name="Boeer T."/>
            <person name="Rosenbaum F."/>
            <person name="Eysell L."/>
            <person name="Mueller V."/>
            <person name="Daniel R."/>
            <person name="Poehlein A."/>
        </authorList>
    </citation>
    <scope>NUCLEOTIDE SEQUENCE [LARGE SCALE GENOMIC DNA]</scope>
    <source>
        <strain evidence="2">DSM 10669</strain>
    </source>
</reference>
<feature type="region of interest" description="Disordered" evidence="1">
    <location>
        <begin position="67"/>
        <end position="93"/>
    </location>
</feature>
<accession>A0ABZ3IGI7</accession>
<keyword evidence="3" id="KW-1185">Reference proteome</keyword>
<proteinExistence type="predicted"/>
<feature type="compositionally biased region" description="Polar residues" evidence="1">
    <location>
        <begin position="69"/>
        <end position="83"/>
    </location>
</feature>
<evidence type="ECO:0000313" key="2">
    <source>
        <dbReference type="EMBL" id="XFO64791.1"/>
    </source>
</evidence>
<dbReference type="Proteomes" id="UP000216752">
    <property type="component" value="Chromosome"/>
</dbReference>
<evidence type="ECO:0000256" key="1">
    <source>
        <dbReference type="SAM" id="MobiDB-lite"/>
    </source>
</evidence>
<dbReference type="EMBL" id="CP155573">
    <property type="protein sequence ID" value="XFO64791.1"/>
    <property type="molecule type" value="Genomic_DNA"/>
</dbReference>
<sequence length="93" mass="9759">MDLHVKQFTVRYQGKDCGPGSIIYDVDQELGENLIADSNGTIEALPEREVSAASTTDVKVSADIGASTVADTSTETGDSTATLPSVDPKKTVK</sequence>
<evidence type="ECO:0000313" key="3">
    <source>
        <dbReference type="Proteomes" id="UP000216752"/>
    </source>
</evidence>
<name>A0ABZ3IGI7_9FIRM</name>
<dbReference type="RefSeq" id="WP_094607738.1">
    <property type="nucleotide sequence ID" value="NZ_CP155573.1"/>
</dbReference>